<dbReference type="NCBIfam" id="TIGR03300">
    <property type="entry name" value="assembly_YfgL"/>
    <property type="match status" value="1"/>
</dbReference>
<feature type="chain" id="PRO_5045684956" description="Outer membrane protein assembly factor BamB" evidence="5">
    <location>
        <begin position="24"/>
        <end position="385"/>
    </location>
</feature>
<dbReference type="Proteomes" id="UP001225596">
    <property type="component" value="Unassembled WGS sequence"/>
</dbReference>
<keyword evidence="2 4" id="KW-0472">Membrane</keyword>
<dbReference type="SMART" id="SM00564">
    <property type="entry name" value="PQQ"/>
    <property type="match status" value="6"/>
</dbReference>
<dbReference type="PROSITE" id="PS51257">
    <property type="entry name" value="PROKAR_LIPOPROTEIN"/>
    <property type="match status" value="1"/>
</dbReference>
<evidence type="ECO:0000313" key="7">
    <source>
        <dbReference type="EMBL" id="MDQ9171114.1"/>
    </source>
</evidence>
<dbReference type="InterPro" id="IPR002372">
    <property type="entry name" value="PQQ_rpt_dom"/>
</dbReference>
<keyword evidence="4" id="KW-0564">Palmitate</keyword>
<keyword evidence="8" id="KW-1185">Reference proteome</keyword>
<comment type="function">
    <text evidence="4">Part of the outer membrane protein assembly complex, which is involved in assembly and insertion of beta-barrel proteins into the outer membrane.</text>
</comment>
<evidence type="ECO:0000256" key="1">
    <source>
        <dbReference type="ARBA" id="ARBA00022729"/>
    </source>
</evidence>
<keyword evidence="3 4" id="KW-0998">Cell outer membrane</keyword>
<evidence type="ECO:0000256" key="3">
    <source>
        <dbReference type="ARBA" id="ARBA00023237"/>
    </source>
</evidence>
<evidence type="ECO:0000259" key="6">
    <source>
        <dbReference type="Pfam" id="PF13360"/>
    </source>
</evidence>
<dbReference type="Gene3D" id="2.130.10.10">
    <property type="entry name" value="YVTN repeat-like/Quinoprotein amine dehydrogenase"/>
    <property type="match status" value="1"/>
</dbReference>
<dbReference type="InterPro" id="IPR018391">
    <property type="entry name" value="PQQ_b-propeller_rpt"/>
</dbReference>
<name>A0ABU1BQI1_9BURK</name>
<sequence>MPFRTTFIVTVLGVLLSGCSALSAINPFASKAPAKNPPAALIEFKPSLDVRTVWKSSVGNSGDYTFSPAVTNSGVYAAAADGTVVRMELTSGREIWRMNAGSSLTAGVGSDGETIAVAGTDGVLFAFDSDGKQRWKTQASSEILSAPAVGQGLVIARSIDNRIVAFDSATGARKWTVQRTVPPLTLRTAPGIVIAAPFAYVALPGGRLVAIALATGAVRWEAAVGDPRGATELERIADVSGMPAVLGRDVCAVAYQGRVGCLDAVSGAGRWAKDFSSDVGVSMDGRFVYAVTENGVVHAFTRDTGASVWRNDKLANRQLSAPVVIGKGLAVGDAQGFLHFLSREDGSFIARTETDGGRIAAAPVAVGGGVVVQTQSGGLFAFTAN</sequence>
<comment type="subunit">
    <text evidence="4">Part of the Bam complex.</text>
</comment>
<comment type="caution">
    <text evidence="7">The sequence shown here is derived from an EMBL/GenBank/DDBJ whole genome shotgun (WGS) entry which is preliminary data.</text>
</comment>
<dbReference type="RefSeq" id="WP_338437050.1">
    <property type="nucleotide sequence ID" value="NZ_JAUYVH010000007.1"/>
</dbReference>
<dbReference type="PANTHER" id="PTHR34512">
    <property type="entry name" value="CELL SURFACE PROTEIN"/>
    <property type="match status" value="1"/>
</dbReference>
<comment type="similarity">
    <text evidence="4">Belongs to the BamB family.</text>
</comment>
<evidence type="ECO:0000256" key="4">
    <source>
        <dbReference type="HAMAP-Rule" id="MF_00923"/>
    </source>
</evidence>
<dbReference type="Pfam" id="PF13360">
    <property type="entry name" value="PQQ_2"/>
    <property type="match status" value="1"/>
</dbReference>
<dbReference type="PANTHER" id="PTHR34512:SF30">
    <property type="entry name" value="OUTER MEMBRANE PROTEIN ASSEMBLY FACTOR BAMB"/>
    <property type="match status" value="1"/>
</dbReference>
<feature type="signal peptide" evidence="5">
    <location>
        <begin position="1"/>
        <end position="23"/>
    </location>
</feature>
<dbReference type="InterPro" id="IPR017687">
    <property type="entry name" value="BamB"/>
</dbReference>
<proteinExistence type="inferred from homology"/>
<keyword evidence="4" id="KW-0449">Lipoprotein</keyword>
<evidence type="ECO:0000313" key="8">
    <source>
        <dbReference type="Proteomes" id="UP001225596"/>
    </source>
</evidence>
<dbReference type="HAMAP" id="MF_00923">
    <property type="entry name" value="OM_assembly_BamB"/>
    <property type="match status" value="1"/>
</dbReference>
<dbReference type="InterPro" id="IPR015943">
    <property type="entry name" value="WD40/YVTN_repeat-like_dom_sf"/>
</dbReference>
<protein>
    <recommendedName>
        <fullName evidence="4">Outer membrane protein assembly factor BamB</fullName>
    </recommendedName>
</protein>
<accession>A0ABU1BQI1</accession>
<keyword evidence="1 4" id="KW-0732">Signal</keyword>
<dbReference type="EMBL" id="JAUYVH010000007">
    <property type="protein sequence ID" value="MDQ9171114.1"/>
    <property type="molecule type" value="Genomic_DNA"/>
</dbReference>
<dbReference type="SUPFAM" id="SSF50998">
    <property type="entry name" value="Quinoprotein alcohol dehydrogenase-like"/>
    <property type="match status" value="1"/>
</dbReference>
<feature type="domain" description="Pyrrolo-quinoline quinone repeat" evidence="6">
    <location>
        <begin position="81"/>
        <end position="311"/>
    </location>
</feature>
<comment type="subcellular location">
    <subcellularLocation>
        <location evidence="4">Cell outer membrane</location>
        <topology evidence="4">Lipid-anchor</topology>
    </subcellularLocation>
</comment>
<evidence type="ECO:0000256" key="5">
    <source>
        <dbReference type="SAM" id="SignalP"/>
    </source>
</evidence>
<organism evidence="7 8">
    <name type="scientific">Keguizhuia sedimenti</name>
    <dbReference type="NCBI Taxonomy" id="3064264"/>
    <lineage>
        <taxon>Bacteria</taxon>
        <taxon>Pseudomonadati</taxon>
        <taxon>Pseudomonadota</taxon>
        <taxon>Betaproteobacteria</taxon>
        <taxon>Burkholderiales</taxon>
        <taxon>Oxalobacteraceae</taxon>
        <taxon>Keguizhuia</taxon>
    </lineage>
</organism>
<gene>
    <name evidence="4 7" type="primary">bamB</name>
    <name evidence="7" type="ORF">Q8A64_11920</name>
</gene>
<evidence type="ECO:0000256" key="2">
    <source>
        <dbReference type="ARBA" id="ARBA00023136"/>
    </source>
</evidence>
<dbReference type="InterPro" id="IPR011047">
    <property type="entry name" value="Quinoprotein_ADH-like_sf"/>
</dbReference>
<reference evidence="7 8" key="1">
    <citation type="submission" date="2023-08" db="EMBL/GenBank/DDBJ databases">
        <title>Oxalobacteraceae gen .nov., isolated from river sludge outside the plant.</title>
        <authorList>
            <person name="Zhao S.Y."/>
        </authorList>
    </citation>
    <scope>NUCLEOTIDE SEQUENCE [LARGE SCALE GENOMIC DNA]</scope>
    <source>
        <strain evidence="7 8">R-40</strain>
    </source>
</reference>